<dbReference type="KEGG" id="pbor:BSF38_01482"/>
<dbReference type="Proteomes" id="UP000186309">
    <property type="component" value="Chromosome"/>
</dbReference>
<dbReference type="SUPFAM" id="SSF51735">
    <property type="entry name" value="NAD(P)-binding Rossmann-fold domains"/>
    <property type="match status" value="1"/>
</dbReference>
<dbReference type="GO" id="GO:0033705">
    <property type="term" value="F:GDP-4-dehydro-6-deoxy-D-mannose reductase activity"/>
    <property type="evidence" value="ECO:0007669"/>
    <property type="project" value="UniProtKB-EC"/>
</dbReference>
<dbReference type="RefSeq" id="WP_076344379.1">
    <property type="nucleotide sequence ID" value="NZ_CP019082.1"/>
</dbReference>
<dbReference type="EMBL" id="CP019082">
    <property type="protein sequence ID" value="APW60020.1"/>
    <property type="molecule type" value="Genomic_DNA"/>
</dbReference>
<reference evidence="3" key="1">
    <citation type="submission" date="2016-12" db="EMBL/GenBank/DDBJ databases">
        <title>Comparative genomics of four Isosphaeraceae planctomycetes: a common pool of plasmids and glycoside hydrolase genes.</title>
        <authorList>
            <person name="Ivanova A."/>
        </authorList>
    </citation>
    <scope>NUCLEOTIDE SEQUENCE [LARGE SCALE GENOMIC DNA]</scope>
    <source>
        <strain evidence="3">PX4</strain>
    </source>
</reference>
<protein>
    <submittedName>
        <fullName evidence="2">GDP-6-deoxy-D-mannose reductase</fullName>
        <ecNumber evidence="2">1.1.1.281</ecNumber>
    </submittedName>
</protein>
<dbReference type="CDD" id="cd05257">
    <property type="entry name" value="Arna_like_SDR_e"/>
    <property type="match status" value="1"/>
</dbReference>
<dbReference type="Gene3D" id="3.40.50.720">
    <property type="entry name" value="NAD(P)-binding Rossmann-like Domain"/>
    <property type="match status" value="1"/>
</dbReference>
<evidence type="ECO:0000313" key="2">
    <source>
        <dbReference type="EMBL" id="APW60020.1"/>
    </source>
</evidence>
<keyword evidence="3" id="KW-1185">Reference proteome</keyword>
<dbReference type="PANTHER" id="PTHR43000">
    <property type="entry name" value="DTDP-D-GLUCOSE 4,6-DEHYDRATASE-RELATED"/>
    <property type="match status" value="1"/>
</dbReference>
<evidence type="ECO:0000313" key="3">
    <source>
        <dbReference type="Proteomes" id="UP000186309"/>
    </source>
</evidence>
<dbReference type="InterPro" id="IPR036291">
    <property type="entry name" value="NAD(P)-bd_dom_sf"/>
</dbReference>
<dbReference type="STRING" id="1387353.BSF38_01482"/>
<organism evidence="2 3">
    <name type="scientific">Paludisphaera borealis</name>
    <dbReference type="NCBI Taxonomy" id="1387353"/>
    <lineage>
        <taxon>Bacteria</taxon>
        <taxon>Pseudomonadati</taxon>
        <taxon>Planctomycetota</taxon>
        <taxon>Planctomycetia</taxon>
        <taxon>Isosphaerales</taxon>
        <taxon>Isosphaeraceae</taxon>
        <taxon>Paludisphaera</taxon>
    </lineage>
</organism>
<feature type="domain" description="NAD(P)-binding" evidence="1">
    <location>
        <begin position="6"/>
        <end position="309"/>
    </location>
</feature>
<dbReference type="InterPro" id="IPR045869">
    <property type="entry name" value="Arna-like_SDR_e"/>
</dbReference>
<keyword evidence="2" id="KW-0560">Oxidoreductase</keyword>
<dbReference type="OrthoDB" id="258549at2"/>
<dbReference type="PROSITE" id="PS00061">
    <property type="entry name" value="ADH_SHORT"/>
    <property type="match status" value="1"/>
</dbReference>
<evidence type="ECO:0000259" key="1">
    <source>
        <dbReference type="Pfam" id="PF16363"/>
    </source>
</evidence>
<dbReference type="Pfam" id="PF16363">
    <property type="entry name" value="GDP_Man_Dehyd"/>
    <property type="match status" value="1"/>
</dbReference>
<sequence>MGKAVLVTGAGGFIGSHLTERLVRLGHQVRVLVRYNARDDRGHLDDLPKDVQAELEVVRGDLKDPQAVAGAVEGREVVYHLGALIAIPYSYQHPHDVVQTNMVGTAHVLDACRRSPTIEKVVLTSTSEVYGTAQYVPIDEKHPLRGQSPYAATKIGADALGESYHRAFGLPVAILRPFNTFGPRQSARAIIPTIISQALTRPVVKLGRLDPRRDLTYVKDTAEGFVSIASCNAAVGKVVNIGRGDDVTIGELVGKIGVILGKSIEVETESDRVRPAASEVERLLAGTALAQSLWGWAPRYTLDEGLAETVAWIRDHIDRFRPDVYTT</sequence>
<dbReference type="AlphaFoldDB" id="A0A1U7CM55"/>
<name>A0A1U7CM55_9BACT</name>
<dbReference type="EC" id="1.1.1.281" evidence="2"/>
<proteinExistence type="predicted"/>
<dbReference type="InterPro" id="IPR016040">
    <property type="entry name" value="NAD(P)-bd_dom"/>
</dbReference>
<accession>A0A1U7CM55</accession>
<dbReference type="GO" id="GO:0016831">
    <property type="term" value="F:carboxy-lyase activity"/>
    <property type="evidence" value="ECO:0007669"/>
    <property type="project" value="InterPro"/>
</dbReference>
<gene>
    <name evidence="2" type="primary">rmd_1</name>
    <name evidence="2" type="ORF">BSF38_01482</name>
</gene>
<dbReference type="InterPro" id="IPR020904">
    <property type="entry name" value="Sc_DH/Rdtase_CS"/>
</dbReference>